<name>A0A8H6ND51_9PEZI</name>
<dbReference type="EMBL" id="WIGM01000344">
    <property type="protein sequence ID" value="KAF6828226.1"/>
    <property type="molecule type" value="Genomic_DNA"/>
</dbReference>
<reference evidence="2" key="1">
    <citation type="journal article" date="2020" name="Phytopathology">
        <title>Genome Sequence Resources of Colletotrichum truncatum, C. plurivorum, C. musicola, and C. sojae: Four Species Pathogenic to Soybean (Glycine max).</title>
        <authorList>
            <person name="Rogerio F."/>
            <person name="Boufleur T.R."/>
            <person name="Ciampi-Guillardi M."/>
            <person name="Sukno S.A."/>
            <person name="Thon M.R."/>
            <person name="Massola Junior N.S."/>
            <person name="Baroncelli R."/>
        </authorList>
    </citation>
    <scope>NUCLEOTIDE SEQUENCE</scope>
    <source>
        <strain evidence="2">LFN0074</strain>
    </source>
</reference>
<evidence type="ECO:0000313" key="3">
    <source>
        <dbReference type="Proteomes" id="UP000639643"/>
    </source>
</evidence>
<dbReference type="AlphaFoldDB" id="A0A8H6ND51"/>
<accession>A0A8H6ND51</accession>
<keyword evidence="3" id="KW-1185">Reference proteome</keyword>
<evidence type="ECO:0000313" key="2">
    <source>
        <dbReference type="EMBL" id="KAF6828226.1"/>
    </source>
</evidence>
<proteinExistence type="predicted"/>
<organism evidence="2 3">
    <name type="scientific">Colletotrichum musicola</name>
    <dbReference type="NCBI Taxonomy" id="2175873"/>
    <lineage>
        <taxon>Eukaryota</taxon>
        <taxon>Fungi</taxon>
        <taxon>Dikarya</taxon>
        <taxon>Ascomycota</taxon>
        <taxon>Pezizomycotina</taxon>
        <taxon>Sordariomycetes</taxon>
        <taxon>Hypocreomycetidae</taxon>
        <taxon>Glomerellales</taxon>
        <taxon>Glomerellaceae</taxon>
        <taxon>Colletotrichum</taxon>
        <taxon>Colletotrichum orchidearum species complex</taxon>
    </lineage>
</organism>
<sequence length="74" mass="8352">MHGNAIYSYILPDSTPVPASNLPGLGTLLSQPRRVASAAMIIRQLRLKHNTALHRQWRRPRSRPKSTPGDSIYY</sequence>
<evidence type="ECO:0000256" key="1">
    <source>
        <dbReference type="SAM" id="MobiDB-lite"/>
    </source>
</evidence>
<feature type="compositionally biased region" description="Basic residues" evidence="1">
    <location>
        <begin position="53"/>
        <end position="64"/>
    </location>
</feature>
<comment type="caution">
    <text evidence="2">The sequence shown here is derived from an EMBL/GenBank/DDBJ whole genome shotgun (WGS) entry which is preliminary data.</text>
</comment>
<protein>
    <submittedName>
        <fullName evidence="2">Uncharacterized protein</fullName>
    </submittedName>
</protein>
<dbReference type="Proteomes" id="UP000639643">
    <property type="component" value="Unassembled WGS sequence"/>
</dbReference>
<feature type="region of interest" description="Disordered" evidence="1">
    <location>
        <begin position="53"/>
        <end position="74"/>
    </location>
</feature>
<gene>
    <name evidence="2" type="ORF">CMUS01_08655</name>
</gene>